<evidence type="ECO:0000256" key="4">
    <source>
        <dbReference type="ARBA" id="ARBA00023004"/>
    </source>
</evidence>
<keyword evidence="2" id="KW-0949">S-adenosyl-L-methionine</keyword>
<evidence type="ECO:0000256" key="1">
    <source>
        <dbReference type="ARBA" id="ARBA00001966"/>
    </source>
</evidence>
<keyword evidence="3" id="KW-0479">Metal-binding</keyword>
<dbReference type="EMBL" id="FWDM01000007">
    <property type="protein sequence ID" value="SLM10506.1"/>
    <property type="molecule type" value="Genomic_DNA"/>
</dbReference>
<evidence type="ECO:0000256" key="2">
    <source>
        <dbReference type="ARBA" id="ARBA00022691"/>
    </source>
</evidence>
<dbReference type="Gene3D" id="3.20.20.70">
    <property type="entry name" value="Aldolase class I"/>
    <property type="match status" value="1"/>
</dbReference>
<dbReference type="InterPro" id="IPR058240">
    <property type="entry name" value="rSAM_sf"/>
</dbReference>
<dbReference type="InterPro" id="IPR013785">
    <property type="entry name" value="Aldolase_TIM"/>
</dbReference>
<keyword evidence="4" id="KW-0408">Iron</keyword>
<accession>A0A3P3XGR0</accession>
<dbReference type="Gene3D" id="1.10.150.320">
    <property type="entry name" value="Photosystem II 12 kDa extrinsic protein"/>
    <property type="match status" value="1"/>
</dbReference>
<dbReference type="AlphaFoldDB" id="A0A3P3XGR0"/>
<keyword evidence="5" id="KW-0411">Iron-sulfur</keyword>
<dbReference type="InterPro" id="IPR023874">
    <property type="entry name" value="DNA_rSAM_put"/>
</dbReference>
<gene>
    <name evidence="8" type="ORF">SPIROBIBN47_150020</name>
</gene>
<organism evidence="8">
    <name type="scientific">uncultured spirochete</name>
    <dbReference type="NCBI Taxonomy" id="156406"/>
    <lineage>
        <taxon>Bacteria</taxon>
        <taxon>Pseudomonadati</taxon>
        <taxon>Spirochaetota</taxon>
        <taxon>Spirochaetia</taxon>
        <taxon>Spirochaetales</taxon>
        <taxon>environmental samples</taxon>
    </lineage>
</organism>
<evidence type="ECO:0000313" key="8">
    <source>
        <dbReference type="EMBL" id="SLM10506.1"/>
    </source>
</evidence>
<feature type="region of interest" description="Disordered" evidence="6">
    <location>
        <begin position="36"/>
        <end position="59"/>
    </location>
</feature>
<dbReference type="SUPFAM" id="SSF102114">
    <property type="entry name" value="Radical SAM enzymes"/>
    <property type="match status" value="1"/>
</dbReference>
<dbReference type="NCBIfam" id="TIGR03916">
    <property type="entry name" value="rSAM_link_UDG"/>
    <property type="match status" value="1"/>
</dbReference>
<name>A0A3P3XGR0_9SPIR</name>
<evidence type="ECO:0000256" key="3">
    <source>
        <dbReference type="ARBA" id="ARBA00022723"/>
    </source>
</evidence>
<comment type="cofactor">
    <cofactor evidence="1">
        <name>[4Fe-4S] cluster</name>
        <dbReference type="ChEBI" id="CHEBI:49883"/>
    </cofactor>
</comment>
<dbReference type="SFLD" id="SFLDS00029">
    <property type="entry name" value="Radical_SAM"/>
    <property type="match status" value="1"/>
</dbReference>
<dbReference type="GO" id="GO:0051536">
    <property type="term" value="F:iron-sulfur cluster binding"/>
    <property type="evidence" value="ECO:0007669"/>
    <property type="project" value="UniProtKB-KW"/>
</dbReference>
<evidence type="ECO:0000256" key="5">
    <source>
        <dbReference type="ARBA" id="ARBA00023014"/>
    </source>
</evidence>
<dbReference type="InterPro" id="IPR010994">
    <property type="entry name" value="RuvA_2-like"/>
</dbReference>
<proteinExistence type="predicted"/>
<dbReference type="SFLD" id="SFLDG01102">
    <property type="entry name" value="Uncharacterised_Radical_SAM_Su"/>
    <property type="match status" value="1"/>
</dbReference>
<dbReference type="CDD" id="cd01335">
    <property type="entry name" value="Radical_SAM"/>
    <property type="match status" value="1"/>
</dbReference>
<dbReference type="GO" id="GO:0003824">
    <property type="term" value="F:catalytic activity"/>
    <property type="evidence" value="ECO:0007669"/>
    <property type="project" value="InterPro"/>
</dbReference>
<evidence type="ECO:0000256" key="6">
    <source>
        <dbReference type="SAM" id="MobiDB-lite"/>
    </source>
</evidence>
<dbReference type="Pfam" id="PF04055">
    <property type="entry name" value="Radical_SAM"/>
    <property type="match status" value="1"/>
</dbReference>
<feature type="domain" description="Radical SAM core" evidence="7">
    <location>
        <begin position="87"/>
        <end position="223"/>
    </location>
</feature>
<reference evidence="8" key="1">
    <citation type="submission" date="2017-02" db="EMBL/GenBank/DDBJ databases">
        <authorList>
            <person name="Regsiter A."/>
            <person name="William W."/>
        </authorList>
    </citation>
    <scope>NUCLEOTIDE SEQUENCE</scope>
    <source>
        <strain evidence="8">Bib</strain>
    </source>
</reference>
<dbReference type="SUPFAM" id="SSF47781">
    <property type="entry name" value="RuvA domain 2-like"/>
    <property type="match status" value="1"/>
</dbReference>
<protein>
    <recommendedName>
        <fullName evidence="7">Radical SAM core domain-containing protein</fullName>
    </recommendedName>
</protein>
<sequence>MDRLETLRILSQAADWDAAAPSTRIEQSSCAPLDSAHTKAPSCPASEASRAGSSSPPDSAVREDAAYGICRVKRLGGGSVPILKVLLSNACSYNCAYCVNRRSSNVRRASFQPDELARTVSDFDARGRIHGAFISSGVLGTPDETMEQLIWTARSLRERYGYQGYLHLKVIPGASPDLVRLAMRYATRVSVNIELPSEESLVRIAPDKSPDAILSPMSLIAEHMRELQLNKADKPASDSLSTIAASPLTAGQTTQMIVGASPEPDSTILALARHLYQSFNVRRVYYSAFRPEGTDPSLPHPAAPPYTREFRLYQADMLFRWYGFEPDELFEQSEYLDEDLDPKAAWALRHPGLFPVELMTADFLQLVRVPGIGPTAARRILEARKKGGLDFQHLQKMRIRLRNAAWFITLRGKTPFMEAGFDAFLPDDPGFGVFAPGFAVSRALDHPEILREIIKDKKPPVPPTQQELDFLS</sequence>
<evidence type="ECO:0000259" key="7">
    <source>
        <dbReference type="Pfam" id="PF04055"/>
    </source>
</evidence>
<dbReference type="InterPro" id="IPR007197">
    <property type="entry name" value="rSAM"/>
</dbReference>
<dbReference type="GO" id="GO:0046872">
    <property type="term" value="F:metal ion binding"/>
    <property type="evidence" value="ECO:0007669"/>
    <property type="project" value="UniProtKB-KW"/>
</dbReference>